<dbReference type="PANTHER" id="PTHR10434:SF40">
    <property type="entry name" value="1-ACYL-SN-GLYCEROL-3-PHOSPHATE ACYLTRANSFERASE"/>
    <property type="match status" value="1"/>
</dbReference>
<dbReference type="CDD" id="cd07989">
    <property type="entry name" value="LPLAT_AGPAT-like"/>
    <property type="match status" value="1"/>
</dbReference>
<proteinExistence type="predicted"/>
<name>A0A1W1XS72_9NEIS</name>
<keyword evidence="4" id="KW-0472">Membrane</keyword>
<dbReference type="Proteomes" id="UP000192761">
    <property type="component" value="Unassembled WGS sequence"/>
</dbReference>
<dbReference type="InterPro" id="IPR002123">
    <property type="entry name" value="Plipid/glycerol_acylTrfase"/>
</dbReference>
<dbReference type="RefSeq" id="WP_084091242.1">
    <property type="nucleotide sequence ID" value="NZ_FWXD01000015.1"/>
</dbReference>
<dbReference type="OrthoDB" id="9812274at2"/>
<evidence type="ECO:0000259" key="5">
    <source>
        <dbReference type="SMART" id="SM00563"/>
    </source>
</evidence>
<evidence type="ECO:0000256" key="2">
    <source>
        <dbReference type="ARBA" id="ARBA00022679"/>
    </source>
</evidence>
<evidence type="ECO:0000313" key="7">
    <source>
        <dbReference type="Proteomes" id="UP000192761"/>
    </source>
</evidence>
<dbReference type="SUPFAM" id="SSF69593">
    <property type="entry name" value="Glycerol-3-phosphate (1)-acyltransferase"/>
    <property type="match status" value="1"/>
</dbReference>
<dbReference type="GO" id="GO:0003841">
    <property type="term" value="F:1-acylglycerol-3-phosphate O-acyltransferase activity"/>
    <property type="evidence" value="ECO:0007669"/>
    <property type="project" value="TreeGrafter"/>
</dbReference>
<keyword evidence="7" id="KW-1185">Reference proteome</keyword>
<dbReference type="SMART" id="SM00563">
    <property type="entry name" value="PlsC"/>
    <property type="match status" value="1"/>
</dbReference>
<gene>
    <name evidence="6" type="ORF">SAMN02745857_02604</name>
</gene>
<comment type="pathway">
    <text evidence="1">Lipid metabolism.</text>
</comment>
<keyword evidence="4" id="KW-0812">Transmembrane</keyword>
<evidence type="ECO:0000313" key="6">
    <source>
        <dbReference type="EMBL" id="SMC26820.1"/>
    </source>
</evidence>
<evidence type="ECO:0000256" key="4">
    <source>
        <dbReference type="SAM" id="Phobius"/>
    </source>
</evidence>
<keyword evidence="4" id="KW-1133">Transmembrane helix</keyword>
<evidence type="ECO:0000256" key="1">
    <source>
        <dbReference type="ARBA" id="ARBA00005189"/>
    </source>
</evidence>
<dbReference type="Pfam" id="PF01553">
    <property type="entry name" value="Acyltransferase"/>
    <property type="match status" value="1"/>
</dbReference>
<protein>
    <submittedName>
        <fullName evidence="6">1-acyl-sn-glycerol-3-phosphate acyltransferase</fullName>
    </submittedName>
</protein>
<sequence>MIWLRSALYWLGMLVVTPPYALLCFLILPLPPLLRYKVVSRWSRIMIFWLRVTCGVKYRVIGRENVPDVPVMVMSKHQSAWETMALQELLPPLVFVVKRELLKIPFFGWGLRTLSPIAIDRGNRSEAQKMLMAQGTDRLGKGFSILIFPEGTRVPAGQRGKYRQGGARLANELHVPILPVALNSGEFWPRNSFLKWPGTVTVCIGKPIPTANRAANEIMAEVEYWIENQMAAITERGPKYPRDAAQP</sequence>
<dbReference type="GO" id="GO:0006654">
    <property type="term" value="P:phosphatidic acid biosynthetic process"/>
    <property type="evidence" value="ECO:0007669"/>
    <property type="project" value="TreeGrafter"/>
</dbReference>
<organism evidence="6 7">
    <name type="scientific">Andreprevotia lacus DSM 23236</name>
    <dbReference type="NCBI Taxonomy" id="1121001"/>
    <lineage>
        <taxon>Bacteria</taxon>
        <taxon>Pseudomonadati</taxon>
        <taxon>Pseudomonadota</taxon>
        <taxon>Betaproteobacteria</taxon>
        <taxon>Neisseriales</taxon>
        <taxon>Chitinibacteraceae</taxon>
        <taxon>Andreprevotia</taxon>
    </lineage>
</organism>
<feature type="transmembrane region" description="Helical" evidence="4">
    <location>
        <begin position="7"/>
        <end position="28"/>
    </location>
</feature>
<dbReference type="STRING" id="1121001.SAMN02745857_02604"/>
<keyword evidence="3 6" id="KW-0012">Acyltransferase</keyword>
<reference evidence="6 7" key="1">
    <citation type="submission" date="2017-04" db="EMBL/GenBank/DDBJ databases">
        <authorList>
            <person name="Afonso C.L."/>
            <person name="Miller P.J."/>
            <person name="Scott M.A."/>
            <person name="Spackman E."/>
            <person name="Goraichik I."/>
            <person name="Dimitrov K.M."/>
            <person name="Suarez D.L."/>
            <person name="Swayne D.E."/>
        </authorList>
    </citation>
    <scope>NUCLEOTIDE SEQUENCE [LARGE SCALE GENOMIC DNA]</scope>
    <source>
        <strain evidence="6 7">DSM 23236</strain>
    </source>
</reference>
<keyword evidence="2 6" id="KW-0808">Transferase</keyword>
<evidence type="ECO:0000256" key="3">
    <source>
        <dbReference type="ARBA" id="ARBA00023315"/>
    </source>
</evidence>
<dbReference type="PANTHER" id="PTHR10434">
    <property type="entry name" value="1-ACYL-SN-GLYCEROL-3-PHOSPHATE ACYLTRANSFERASE"/>
    <property type="match status" value="1"/>
</dbReference>
<accession>A0A1W1XS72</accession>
<dbReference type="AlphaFoldDB" id="A0A1W1XS72"/>
<feature type="domain" description="Phospholipid/glycerol acyltransferase" evidence="5">
    <location>
        <begin position="71"/>
        <end position="185"/>
    </location>
</feature>
<dbReference type="EMBL" id="FWXD01000015">
    <property type="protein sequence ID" value="SMC26820.1"/>
    <property type="molecule type" value="Genomic_DNA"/>
</dbReference>